<dbReference type="Pfam" id="PF00534">
    <property type="entry name" value="Glycos_transf_1"/>
    <property type="match status" value="1"/>
</dbReference>
<reference evidence="3 4" key="1">
    <citation type="submission" date="2017-09" db="EMBL/GenBank/DDBJ databases">
        <title>Depth-based differentiation of microbial function through sediment-hosted aquifers and enrichment of novel symbionts in the deep terrestrial subsurface.</title>
        <authorList>
            <person name="Probst A.J."/>
            <person name="Ladd B."/>
            <person name="Jarett J.K."/>
            <person name="Geller-Mcgrath D.E."/>
            <person name="Sieber C.M."/>
            <person name="Emerson J.B."/>
            <person name="Anantharaman K."/>
            <person name="Thomas B.C."/>
            <person name="Malmstrom R."/>
            <person name="Stieglmeier M."/>
            <person name="Klingl A."/>
            <person name="Woyke T."/>
            <person name="Ryan C.M."/>
            <person name="Banfield J.F."/>
        </authorList>
    </citation>
    <scope>NUCLEOTIDE SEQUENCE [LARGE SCALE GENOMIC DNA]</scope>
    <source>
        <strain evidence="3">CG11_big_fil_rev_8_21_14_0_20_35_14</strain>
    </source>
</reference>
<dbReference type="InterPro" id="IPR001296">
    <property type="entry name" value="Glyco_trans_1"/>
</dbReference>
<organism evidence="3 4">
    <name type="scientific">Candidatus Roizmanbacteria bacterium CG11_big_fil_rev_8_21_14_0_20_35_14</name>
    <dbReference type="NCBI Taxonomy" id="1974855"/>
    <lineage>
        <taxon>Bacteria</taxon>
        <taxon>Candidatus Roizmaniibacteriota</taxon>
    </lineage>
</organism>
<dbReference type="CDD" id="cd03809">
    <property type="entry name" value="GT4_MtfB-like"/>
    <property type="match status" value="1"/>
</dbReference>
<accession>A0A2H0KNI6</accession>
<dbReference type="SUPFAM" id="SSF53756">
    <property type="entry name" value="UDP-Glycosyltransferase/glycogen phosphorylase"/>
    <property type="match status" value="1"/>
</dbReference>
<evidence type="ECO:0000313" key="3">
    <source>
        <dbReference type="EMBL" id="PIQ72796.1"/>
    </source>
</evidence>
<proteinExistence type="predicted"/>
<dbReference type="AlphaFoldDB" id="A0A2H0KNI6"/>
<dbReference type="GO" id="GO:0016757">
    <property type="term" value="F:glycosyltransferase activity"/>
    <property type="evidence" value="ECO:0007669"/>
    <property type="project" value="InterPro"/>
</dbReference>
<keyword evidence="1" id="KW-0808">Transferase</keyword>
<evidence type="ECO:0000313" key="4">
    <source>
        <dbReference type="Proteomes" id="UP000229570"/>
    </source>
</evidence>
<evidence type="ECO:0000259" key="2">
    <source>
        <dbReference type="Pfam" id="PF00534"/>
    </source>
</evidence>
<sequence length="366" mass="43372">MKKIGIDARFYFQTGVGTYIRNLLFYLDKKNPKKEIFYVYLRRQDAAKIKFKNKNIIKRIADQKWHSFSEQLSFLALLVKDNLDLMHFTYFSYPVFYWKKFIATIHDTTPLFFKTGKASTKNTLIYQIKHFFFKIVVYLQVKRAIKIITPTYAVKKQLTDIYGSEISKKLYPIYEGVSYEIFTAKENKSFGIKFKDFFIYVGNFYPHKNVERLIDAFAKISDKYHLILIGPNDYFTDRIIKYIGTSKSKNKIILIKNPPMSDLIFFYKNALAIIHPSLSEGFGLPLVEAAYFDTPIMASNIEIFKELWGDQYLSFDARDSSDIYKKIQYFIDKKPRFEYNKIIKKYSFEKMSQETLKIYHSVTQNS</sequence>
<gene>
    <name evidence="3" type="ORF">COV86_01210</name>
</gene>
<comment type="caution">
    <text evidence="3">The sequence shown here is derived from an EMBL/GenBank/DDBJ whole genome shotgun (WGS) entry which is preliminary data.</text>
</comment>
<dbReference type="GO" id="GO:0009103">
    <property type="term" value="P:lipopolysaccharide biosynthetic process"/>
    <property type="evidence" value="ECO:0007669"/>
    <property type="project" value="TreeGrafter"/>
</dbReference>
<dbReference type="PANTHER" id="PTHR46401:SF2">
    <property type="entry name" value="GLYCOSYLTRANSFERASE WBBK-RELATED"/>
    <property type="match status" value="1"/>
</dbReference>
<dbReference type="PANTHER" id="PTHR46401">
    <property type="entry name" value="GLYCOSYLTRANSFERASE WBBK-RELATED"/>
    <property type="match status" value="1"/>
</dbReference>
<dbReference type="Proteomes" id="UP000229570">
    <property type="component" value="Unassembled WGS sequence"/>
</dbReference>
<name>A0A2H0KNI6_9BACT</name>
<dbReference type="Gene3D" id="3.40.50.2000">
    <property type="entry name" value="Glycogen Phosphorylase B"/>
    <property type="match status" value="2"/>
</dbReference>
<protein>
    <recommendedName>
        <fullName evidence="2">Glycosyl transferase family 1 domain-containing protein</fullName>
    </recommendedName>
</protein>
<feature type="domain" description="Glycosyl transferase family 1" evidence="2">
    <location>
        <begin position="193"/>
        <end position="346"/>
    </location>
</feature>
<dbReference type="EMBL" id="PCVL01000012">
    <property type="protein sequence ID" value="PIQ72796.1"/>
    <property type="molecule type" value="Genomic_DNA"/>
</dbReference>
<evidence type="ECO:0000256" key="1">
    <source>
        <dbReference type="ARBA" id="ARBA00022679"/>
    </source>
</evidence>